<dbReference type="Pfam" id="PF07331">
    <property type="entry name" value="TctB"/>
    <property type="match status" value="1"/>
</dbReference>
<protein>
    <recommendedName>
        <fullName evidence="2">DUF1468 domain-containing protein</fullName>
    </recommendedName>
</protein>
<dbReference type="EMBL" id="VSSQ01055292">
    <property type="protein sequence ID" value="MPN09199.1"/>
    <property type="molecule type" value="Genomic_DNA"/>
</dbReference>
<organism evidence="3">
    <name type="scientific">bioreactor metagenome</name>
    <dbReference type="NCBI Taxonomy" id="1076179"/>
    <lineage>
        <taxon>unclassified sequences</taxon>
        <taxon>metagenomes</taxon>
        <taxon>ecological metagenomes</taxon>
    </lineage>
</organism>
<keyword evidence="1" id="KW-0812">Transmembrane</keyword>
<proteinExistence type="predicted"/>
<dbReference type="AlphaFoldDB" id="A0A645F776"/>
<feature type="transmembrane region" description="Helical" evidence="1">
    <location>
        <begin position="21"/>
        <end position="41"/>
    </location>
</feature>
<keyword evidence="1" id="KW-1133">Transmembrane helix</keyword>
<accession>A0A645F776</accession>
<feature type="transmembrane region" description="Helical" evidence="1">
    <location>
        <begin position="87"/>
        <end position="117"/>
    </location>
</feature>
<feature type="domain" description="DUF1468" evidence="2">
    <location>
        <begin position="22"/>
        <end position="152"/>
    </location>
</feature>
<evidence type="ECO:0000259" key="2">
    <source>
        <dbReference type="Pfam" id="PF07331"/>
    </source>
</evidence>
<dbReference type="InterPro" id="IPR009936">
    <property type="entry name" value="DUF1468"/>
</dbReference>
<keyword evidence="1" id="KW-0472">Membrane</keyword>
<reference evidence="3" key="1">
    <citation type="submission" date="2019-08" db="EMBL/GenBank/DDBJ databases">
        <authorList>
            <person name="Kucharzyk K."/>
            <person name="Murdoch R.W."/>
            <person name="Higgins S."/>
            <person name="Loffler F."/>
        </authorList>
    </citation>
    <scope>NUCLEOTIDE SEQUENCE</scope>
</reference>
<name>A0A645F776_9ZZZZ</name>
<evidence type="ECO:0000313" key="3">
    <source>
        <dbReference type="EMBL" id="MPN09199.1"/>
    </source>
</evidence>
<feature type="transmembrane region" description="Helical" evidence="1">
    <location>
        <begin position="129"/>
        <end position="147"/>
    </location>
</feature>
<feature type="transmembrane region" description="Helical" evidence="1">
    <location>
        <begin position="53"/>
        <end position="75"/>
    </location>
</feature>
<gene>
    <name evidence="3" type="ORF">SDC9_156488</name>
</gene>
<comment type="caution">
    <text evidence="3">The sequence shown here is derived from an EMBL/GenBank/DDBJ whole genome shotgun (WGS) entry which is preliminary data.</text>
</comment>
<sequence length="164" mass="18061">MNTLSTKKGSNTLKQITTKQILPLVTMAFATLFMTIGFTKLGFWDNVNGPESGFFPCIVGIVMILTSIIAFVQSFREGAPNYQFQDYWPLLGVLGIVLSAFIIGLVVAAILFVPVWLKVVEKEGWKNTLIVTAVMVAIVLGVFVFWLRVPFPVGLIGEWIGGVF</sequence>
<evidence type="ECO:0000256" key="1">
    <source>
        <dbReference type="SAM" id="Phobius"/>
    </source>
</evidence>